<name>A0A2P2JRY7_RHIMU</name>
<sequence length="67" mass="7655">MNTATFDLRLPRIAFLDFFSIELCFVVQLDQGHKRTFELRLTVVMDDSFLGSRVPASDLVLVCFVSL</sequence>
<dbReference type="AlphaFoldDB" id="A0A2P2JRY7"/>
<accession>A0A2P2JRY7</accession>
<reference evidence="1" key="1">
    <citation type="submission" date="2018-02" db="EMBL/GenBank/DDBJ databases">
        <title>Rhizophora mucronata_Transcriptome.</title>
        <authorList>
            <person name="Meera S.P."/>
            <person name="Sreeshan A."/>
            <person name="Augustine A."/>
        </authorList>
    </citation>
    <scope>NUCLEOTIDE SEQUENCE</scope>
    <source>
        <tissue evidence="1">Leaf</tissue>
    </source>
</reference>
<evidence type="ECO:0000313" key="1">
    <source>
        <dbReference type="EMBL" id="MBW96231.1"/>
    </source>
</evidence>
<dbReference type="EMBL" id="GGEC01015748">
    <property type="protein sequence ID" value="MBW96231.1"/>
    <property type="molecule type" value="Transcribed_RNA"/>
</dbReference>
<protein>
    <submittedName>
        <fullName evidence="1">Uncharacterized protein</fullName>
    </submittedName>
</protein>
<proteinExistence type="predicted"/>
<organism evidence="1">
    <name type="scientific">Rhizophora mucronata</name>
    <name type="common">Asiatic mangrove</name>
    <dbReference type="NCBI Taxonomy" id="61149"/>
    <lineage>
        <taxon>Eukaryota</taxon>
        <taxon>Viridiplantae</taxon>
        <taxon>Streptophyta</taxon>
        <taxon>Embryophyta</taxon>
        <taxon>Tracheophyta</taxon>
        <taxon>Spermatophyta</taxon>
        <taxon>Magnoliopsida</taxon>
        <taxon>eudicotyledons</taxon>
        <taxon>Gunneridae</taxon>
        <taxon>Pentapetalae</taxon>
        <taxon>rosids</taxon>
        <taxon>fabids</taxon>
        <taxon>Malpighiales</taxon>
        <taxon>Rhizophoraceae</taxon>
        <taxon>Rhizophora</taxon>
    </lineage>
</organism>